<protein>
    <submittedName>
        <fullName evidence="1">Uncharacterized protein</fullName>
    </submittedName>
</protein>
<dbReference type="AlphaFoldDB" id="A0A5B7H1L2"/>
<keyword evidence="2" id="KW-1185">Reference proteome</keyword>
<sequence>MNGASLAKVQEPPGVFLFQRRVNGILPVCLDVHSIGRNFPDIHFIVKEQFFKFTACSYLKQ</sequence>
<evidence type="ECO:0000313" key="1">
    <source>
        <dbReference type="EMBL" id="MPC63933.1"/>
    </source>
</evidence>
<dbReference type="EMBL" id="VSRR010021431">
    <property type="protein sequence ID" value="MPC63933.1"/>
    <property type="molecule type" value="Genomic_DNA"/>
</dbReference>
<reference evidence="1 2" key="1">
    <citation type="submission" date="2019-05" db="EMBL/GenBank/DDBJ databases">
        <title>Another draft genome of Portunus trituberculatus and its Hox gene families provides insights of decapod evolution.</title>
        <authorList>
            <person name="Jeong J.-H."/>
            <person name="Song I."/>
            <person name="Kim S."/>
            <person name="Choi T."/>
            <person name="Kim D."/>
            <person name="Ryu S."/>
            <person name="Kim W."/>
        </authorList>
    </citation>
    <scope>NUCLEOTIDE SEQUENCE [LARGE SCALE GENOMIC DNA]</scope>
    <source>
        <tissue evidence="1">Muscle</tissue>
    </source>
</reference>
<name>A0A5B7H1L2_PORTR</name>
<organism evidence="1 2">
    <name type="scientific">Portunus trituberculatus</name>
    <name type="common">Swimming crab</name>
    <name type="synonym">Neptunus trituberculatus</name>
    <dbReference type="NCBI Taxonomy" id="210409"/>
    <lineage>
        <taxon>Eukaryota</taxon>
        <taxon>Metazoa</taxon>
        <taxon>Ecdysozoa</taxon>
        <taxon>Arthropoda</taxon>
        <taxon>Crustacea</taxon>
        <taxon>Multicrustacea</taxon>
        <taxon>Malacostraca</taxon>
        <taxon>Eumalacostraca</taxon>
        <taxon>Eucarida</taxon>
        <taxon>Decapoda</taxon>
        <taxon>Pleocyemata</taxon>
        <taxon>Brachyura</taxon>
        <taxon>Eubrachyura</taxon>
        <taxon>Portunoidea</taxon>
        <taxon>Portunidae</taxon>
        <taxon>Portuninae</taxon>
        <taxon>Portunus</taxon>
    </lineage>
</organism>
<proteinExistence type="predicted"/>
<gene>
    <name evidence="1" type="ORF">E2C01_058041</name>
</gene>
<evidence type="ECO:0000313" key="2">
    <source>
        <dbReference type="Proteomes" id="UP000324222"/>
    </source>
</evidence>
<comment type="caution">
    <text evidence="1">The sequence shown here is derived from an EMBL/GenBank/DDBJ whole genome shotgun (WGS) entry which is preliminary data.</text>
</comment>
<dbReference type="Proteomes" id="UP000324222">
    <property type="component" value="Unassembled WGS sequence"/>
</dbReference>
<accession>A0A5B7H1L2</accession>